<evidence type="ECO:0000313" key="1">
    <source>
        <dbReference type="EMBL" id="SVD60351.1"/>
    </source>
</evidence>
<feature type="non-terminal residue" evidence="1">
    <location>
        <position position="58"/>
    </location>
</feature>
<accession>A0A382WQS1</accession>
<proteinExistence type="predicted"/>
<protein>
    <submittedName>
        <fullName evidence="1">Uncharacterized protein</fullName>
    </submittedName>
</protein>
<name>A0A382WQS1_9ZZZZ</name>
<dbReference type="EMBL" id="UINC01161266">
    <property type="protein sequence ID" value="SVD60351.1"/>
    <property type="molecule type" value="Genomic_DNA"/>
</dbReference>
<organism evidence="1">
    <name type="scientific">marine metagenome</name>
    <dbReference type="NCBI Taxonomy" id="408172"/>
    <lineage>
        <taxon>unclassified sequences</taxon>
        <taxon>metagenomes</taxon>
        <taxon>ecological metagenomes</taxon>
    </lineage>
</organism>
<sequence length="58" mass="6520">MNQRLQEIVALAQACDVEVVRKNTETELVDQGVLLETDVVRFQSENQLTELLSSVEST</sequence>
<reference evidence="1" key="1">
    <citation type="submission" date="2018-05" db="EMBL/GenBank/DDBJ databases">
        <authorList>
            <person name="Lanie J.A."/>
            <person name="Ng W.-L."/>
            <person name="Kazmierczak K.M."/>
            <person name="Andrzejewski T.M."/>
            <person name="Davidsen T.M."/>
            <person name="Wayne K.J."/>
            <person name="Tettelin H."/>
            <person name="Glass J.I."/>
            <person name="Rusch D."/>
            <person name="Podicherti R."/>
            <person name="Tsui H.-C.T."/>
            <person name="Winkler M.E."/>
        </authorList>
    </citation>
    <scope>NUCLEOTIDE SEQUENCE</scope>
</reference>
<gene>
    <name evidence="1" type="ORF">METZ01_LOCUS413205</name>
</gene>
<dbReference type="AlphaFoldDB" id="A0A382WQS1"/>